<reference evidence="1" key="1">
    <citation type="submission" date="2024-01" db="EMBL/GenBank/DDBJ databases">
        <title>The diversity of rhizobia nodulating Mimosa spp. in eleven states of Brazil covering several biomes is determined by host plant, location, and edaphic factors.</title>
        <authorList>
            <person name="Rouws L."/>
            <person name="Barauna A."/>
            <person name="Beukes C."/>
            <person name="De Faria S.M."/>
            <person name="Gross E."/>
            <person name="Dos Reis Junior F.B."/>
            <person name="Simon M."/>
            <person name="Maluk M."/>
            <person name="Odee D.W."/>
            <person name="Kenicer G."/>
            <person name="Young J.P.W."/>
            <person name="Reis V.M."/>
            <person name="Zilli J."/>
            <person name="James E.K."/>
        </authorList>
    </citation>
    <scope>NUCLEOTIDE SEQUENCE</scope>
    <source>
        <strain evidence="1">JPY452</strain>
    </source>
</reference>
<dbReference type="EC" id="2.1.1.63" evidence="1"/>
<keyword evidence="1" id="KW-0489">Methyltransferase</keyword>
<name>A0ACC6RE04_9BURK</name>
<proteinExistence type="predicted"/>
<dbReference type="EMBL" id="JAYMRU010000004">
    <property type="protein sequence ID" value="MEM5399902.1"/>
    <property type="molecule type" value="Genomic_DNA"/>
</dbReference>
<keyword evidence="1" id="KW-0808">Transferase</keyword>
<protein>
    <submittedName>
        <fullName evidence="1">Methylated-DNA--[protein]-cysteine S-methyltransferase</fullName>
        <ecNumber evidence="1">2.1.1.63</ecNumber>
    </submittedName>
</protein>
<comment type="caution">
    <text evidence="1">The sequence shown here is derived from an EMBL/GenBank/DDBJ whole genome shotgun (WGS) entry which is preliminary data.</text>
</comment>
<gene>
    <name evidence="1" type="ORF">VSR83_07345</name>
</gene>
<organism evidence="1 2">
    <name type="scientific">Paraburkholderia unamae</name>
    <dbReference type="NCBI Taxonomy" id="219649"/>
    <lineage>
        <taxon>Bacteria</taxon>
        <taxon>Pseudomonadati</taxon>
        <taxon>Pseudomonadota</taxon>
        <taxon>Betaproteobacteria</taxon>
        <taxon>Burkholderiales</taxon>
        <taxon>Burkholderiaceae</taxon>
        <taxon>Paraburkholderia</taxon>
    </lineage>
</organism>
<accession>A0ACC6RE04</accession>
<evidence type="ECO:0000313" key="2">
    <source>
        <dbReference type="Proteomes" id="UP001392318"/>
    </source>
</evidence>
<keyword evidence="2" id="KW-1185">Reference proteome</keyword>
<dbReference type="Proteomes" id="UP001392318">
    <property type="component" value="Unassembled WGS sequence"/>
</dbReference>
<sequence length="177" mass="19076">MQLFLSHIESPLGDLMLVSDAQQRLHALEFADRSLRERHGSAEWIDAAAPASIADAMTRYFSGELTALDSLPVVMAGSDLEEKVWAALRQIPAGSTTSYGKLAKALGFEDPRAAIDIGAANGANPIAIVVPCHRVIASNGELKGYAWGLHRKRWLLEHEKAIPATRDVPQTATLPGV</sequence>
<evidence type="ECO:0000313" key="1">
    <source>
        <dbReference type="EMBL" id="MEM5399902.1"/>
    </source>
</evidence>